<dbReference type="GO" id="GO:0030170">
    <property type="term" value="F:pyridoxal phosphate binding"/>
    <property type="evidence" value="ECO:0007669"/>
    <property type="project" value="TreeGrafter"/>
</dbReference>
<evidence type="ECO:0000313" key="3">
    <source>
        <dbReference type="EMBL" id="VVB12667.1"/>
    </source>
</evidence>
<evidence type="ECO:0000256" key="1">
    <source>
        <dbReference type="ARBA" id="ARBA00006047"/>
    </source>
</evidence>
<keyword evidence="2" id="KW-0663">Pyridoxal phosphate</keyword>
<dbReference type="Pfam" id="PF00343">
    <property type="entry name" value="Phosphorylase"/>
    <property type="match status" value="1"/>
</dbReference>
<dbReference type="EMBL" id="CABITT030000007">
    <property type="protein sequence ID" value="VVB12667.1"/>
    <property type="molecule type" value="Genomic_DNA"/>
</dbReference>
<dbReference type="Gene3D" id="3.40.50.2000">
    <property type="entry name" value="Glycogen Phosphorylase B"/>
    <property type="match status" value="2"/>
</dbReference>
<comment type="catalytic activity">
    <reaction evidence="2">
        <text>[(1-&gt;4)-alpha-D-glucosyl](n) + phosphate = [(1-&gt;4)-alpha-D-glucosyl](n-1) + alpha-D-glucose 1-phosphate</text>
        <dbReference type="Rhea" id="RHEA:41732"/>
        <dbReference type="Rhea" id="RHEA-COMP:9584"/>
        <dbReference type="Rhea" id="RHEA-COMP:9586"/>
        <dbReference type="ChEBI" id="CHEBI:15444"/>
        <dbReference type="ChEBI" id="CHEBI:43474"/>
        <dbReference type="ChEBI" id="CHEBI:58601"/>
        <dbReference type="EC" id="2.4.1.1"/>
    </reaction>
</comment>
<name>A0A565CG90_9BRAS</name>
<dbReference type="OrthoDB" id="1724129at2759"/>
<keyword evidence="4" id="KW-1185">Reference proteome</keyword>
<dbReference type="SUPFAM" id="SSF53756">
    <property type="entry name" value="UDP-Glycosyltransferase/glycogen phosphorylase"/>
    <property type="match status" value="1"/>
</dbReference>
<keyword evidence="2" id="KW-0328">Glycosyltransferase</keyword>
<evidence type="ECO:0000313" key="4">
    <source>
        <dbReference type="Proteomes" id="UP000489600"/>
    </source>
</evidence>
<dbReference type="InterPro" id="IPR000811">
    <property type="entry name" value="Glyco_trans_35"/>
</dbReference>
<dbReference type="PANTHER" id="PTHR11468">
    <property type="entry name" value="GLYCOGEN PHOSPHORYLASE"/>
    <property type="match status" value="1"/>
</dbReference>
<dbReference type="GO" id="GO:0008184">
    <property type="term" value="F:glycogen phosphorylase activity"/>
    <property type="evidence" value="ECO:0007669"/>
    <property type="project" value="InterPro"/>
</dbReference>
<comment type="caution">
    <text evidence="3">The sequence shown here is derived from an EMBL/GenBank/DDBJ whole genome shotgun (WGS) entry which is preliminary data.</text>
</comment>
<proteinExistence type="inferred from homology"/>
<dbReference type="Proteomes" id="UP000489600">
    <property type="component" value="Unassembled WGS sequence"/>
</dbReference>
<comment type="cofactor">
    <cofactor evidence="2">
        <name>pyridoxal 5'-phosphate</name>
        <dbReference type="ChEBI" id="CHEBI:597326"/>
    </cofactor>
</comment>
<sequence>MGTCRSSTHGKLSGMMRKWVSGDVVQALAYDVQRKTESVSASGKQKLEQRILTFFSSKKENMNWLHSSIIELNRQPKWSDFPSKVAVQINDTHPTLAIPELMRLLMDDNGLGWDEAWDVTSRTVAYTNHTLLPEALQKRSQSLLWKFLPCHMKIIEEIDKRVNGIAQLHSDILKAVLFSDYVSIWPNKFQNKTNGITPRRWLRFCRHDSMT</sequence>
<keyword evidence="2" id="KW-0808">Transferase</keyword>
<accession>A0A565CG90</accession>
<gene>
    <name evidence="3" type="ORF">ANE_LOCUS23111</name>
</gene>
<organism evidence="3 4">
    <name type="scientific">Arabis nemorensis</name>
    <dbReference type="NCBI Taxonomy" id="586526"/>
    <lineage>
        <taxon>Eukaryota</taxon>
        <taxon>Viridiplantae</taxon>
        <taxon>Streptophyta</taxon>
        <taxon>Embryophyta</taxon>
        <taxon>Tracheophyta</taxon>
        <taxon>Spermatophyta</taxon>
        <taxon>Magnoliopsida</taxon>
        <taxon>eudicotyledons</taxon>
        <taxon>Gunneridae</taxon>
        <taxon>Pentapetalae</taxon>
        <taxon>rosids</taxon>
        <taxon>malvids</taxon>
        <taxon>Brassicales</taxon>
        <taxon>Brassicaceae</taxon>
        <taxon>Arabideae</taxon>
        <taxon>Arabis</taxon>
    </lineage>
</organism>
<comment type="function">
    <text evidence="2">Allosteric enzyme that catalyzes the rate-limiting step in glycogen catabolism, the phosphorolytic cleavage of glycogen to produce glucose-1-phosphate, and plays a central role in maintaining cellular and organismal glucose homeostasis.</text>
</comment>
<reference evidence="3" key="1">
    <citation type="submission" date="2019-07" db="EMBL/GenBank/DDBJ databases">
        <authorList>
            <person name="Dittberner H."/>
        </authorList>
    </citation>
    <scope>NUCLEOTIDE SEQUENCE [LARGE SCALE GENOMIC DNA]</scope>
</reference>
<comment type="similarity">
    <text evidence="1 2">Belongs to the glycogen phosphorylase family.</text>
</comment>
<dbReference type="GO" id="GO:0005737">
    <property type="term" value="C:cytoplasm"/>
    <property type="evidence" value="ECO:0007669"/>
    <property type="project" value="TreeGrafter"/>
</dbReference>
<evidence type="ECO:0000256" key="2">
    <source>
        <dbReference type="RuleBase" id="RU000587"/>
    </source>
</evidence>
<dbReference type="EC" id="2.4.1.1" evidence="2"/>
<dbReference type="PANTHER" id="PTHR11468:SF4">
    <property type="entry name" value="ALPHA-GLUCAN PHOSPHORYLASE 2, CYTOSOLIC"/>
    <property type="match status" value="1"/>
</dbReference>
<protein>
    <recommendedName>
        <fullName evidence="2">Alpha-1,4 glucan phosphorylase</fullName>
        <ecNumber evidence="2">2.4.1.1</ecNumber>
    </recommendedName>
</protein>
<dbReference type="GO" id="GO:0005980">
    <property type="term" value="P:glycogen catabolic process"/>
    <property type="evidence" value="ECO:0007669"/>
    <property type="project" value="TreeGrafter"/>
</dbReference>
<dbReference type="AlphaFoldDB" id="A0A565CG90"/>
<keyword evidence="2" id="KW-0119">Carbohydrate metabolism</keyword>